<dbReference type="NCBIfam" id="TIGR00711">
    <property type="entry name" value="efflux_EmrB"/>
    <property type="match status" value="1"/>
</dbReference>
<evidence type="ECO:0000256" key="4">
    <source>
        <dbReference type="ARBA" id="ARBA00022692"/>
    </source>
</evidence>
<dbReference type="Proteomes" id="UP001164963">
    <property type="component" value="Chromosome"/>
</dbReference>
<feature type="transmembrane region" description="Helical" evidence="8">
    <location>
        <begin position="138"/>
        <end position="159"/>
    </location>
</feature>
<dbReference type="Pfam" id="PF07690">
    <property type="entry name" value="MFS_1"/>
    <property type="match status" value="1"/>
</dbReference>
<comment type="subcellular location">
    <subcellularLocation>
        <location evidence="1">Cell membrane</location>
        <topology evidence="1">Multi-pass membrane protein</topology>
    </subcellularLocation>
</comment>
<feature type="transmembrane region" description="Helical" evidence="8">
    <location>
        <begin position="331"/>
        <end position="350"/>
    </location>
</feature>
<evidence type="ECO:0000256" key="7">
    <source>
        <dbReference type="ARBA" id="ARBA00023251"/>
    </source>
</evidence>
<dbReference type="PANTHER" id="PTHR42718">
    <property type="entry name" value="MAJOR FACILITATOR SUPERFAMILY MULTIDRUG TRANSPORTER MFSC"/>
    <property type="match status" value="1"/>
</dbReference>
<evidence type="ECO:0000256" key="5">
    <source>
        <dbReference type="ARBA" id="ARBA00022989"/>
    </source>
</evidence>
<keyword evidence="2" id="KW-0813">Transport</keyword>
<evidence type="ECO:0000256" key="1">
    <source>
        <dbReference type="ARBA" id="ARBA00004651"/>
    </source>
</evidence>
<keyword evidence="11" id="KW-1185">Reference proteome</keyword>
<keyword evidence="6 8" id="KW-0472">Membrane</keyword>
<feature type="transmembrane region" description="Helical" evidence="8">
    <location>
        <begin position="165"/>
        <end position="184"/>
    </location>
</feature>
<proteinExistence type="predicted"/>
<keyword evidence="5 8" id="KW-1133">Transmembrane helix</keyword>
<feature type="transmembrane region" description="Helical" evidence="8">
    <location>
        <begin position="77"/>
        <end position="96"/>
    </location>
</feature>
<dbReference type="EMBL" id="CP098740">
    <property type="protein sequence ID" value="UZK58041.1"/>
    <property type="molecule type" value="Genomic_DNA"/>
</dbReference>
<evidence type="ECO:0000313" key="11">
    <source>
        <dbReference type="Proteomes" id="UP001164963"/>
    </source>
</evidence>
<keyword evidence="4 8" id="KW-0812">Transmembrane</keyword>
<dbReference type="Gene3D" id="1.20.1720.10">
    <property type="entry name" value="Multidrug resistance protein D"/>
    <property type="match status" value="1"/>
</dbReference>
<gene>
    <name evidence="10" type="ORF">NEH16_31725</name>
</gene>
<feature type="transmembrane region" description="Helical" evidence="8">
    <location>
        <begin position="48"/>
        <end position="65"/>
    </location>
</feature>
<dbReference type="RefSeq" id="WP_265546568.1">
    <property type="nucleotide sequence ID" value="NZ_CP098740.1"/>
</dbReference>
<dbReference type="PROSITE" id="PS50850">
    <property type="entry name" value="MFS"/>
    <property type="match status" value="1"/>
</dbReference>
<evidence type="ECO:0000256" key="2">
    <source>
        <dbReference type="ARBA" id="ARBA00022448"/>
    </source>
</evidence>
<dbReference type="Gene3D" id="1.20.1250.20">
    <property type="entry name" value="MFS general substrate transporter like domains"/>
    <property type="match status" value="1"/>
</dbReference>
<dbReference type="InterPro" id="IPR020846">
    <property type="entry name" value="MFS_dom"/>
</dbReference>
<feature type="transmembrane region" description="Helical" evidence="8">
    <location>
        <begin position="12"/>
        <end position="33"/>
    </location>
</feature>
<feature type="transmembrane region" description="Helical" evidence="8">
    <location>
        <begin position="265"/>
        <end position="286"/>
    </location>
</feature>
<dbReference type="InterPro" id="IPR036259">
    <property type="entry name" value="MFS_trans_sf"/>
</dbReference>
<dbReference type="SUPFAM" id="SSF103473">
    <property type="entry name" value="MFS general substrate transporter"/>
    <property type="match status" value="1"/>
</dbReference>
<organism evidence="10 11">
    <name type="scientific">Streptomyces drozdowiczii</name>
    <dbReference type="NCBI Taxonomy" id="202862"/>
    <lineage>
        <taxon>Bacteria</taxon>
        <taxon>Bacillati</taxon>
        <taxon>Actinomycetota</taxon>
        <taxon>Actinomycetes</taxon>
        <taxon>Kitasatosporales</taxon>
        <taxon>Streptomycetaceae</taxon>
        <taxon>Streptomyces</taxon>
    </lineage>
</organism>
<name>A0ABY6Q1T6_9ACTN</name>
<dbReference type="InterPro" id="IPR011701">
    <property type="entry name" value="MFS"/>
</dbReference>
<evidence type="ECO:0000313" key="10">
    <source>
        <dbReference type="EMBL" id="UZK58041.1"/>
    </source>
</evidence>
<dbReference type="PANTHER" id="PTHR42718:SF42">
    <property type="entry name" value="EXPORT PROTEIN"/>
    <property type="match status" value="1"/>
</dbReference>
<evidence type="ECO:0000256" key="6">
    <source>
        <dbReference type="ARBA" id="ARBA00023136"/>
    </source>
</evidence>
<reference evidence="10" key="1">
    <citation type="journal article" date="2022" name="Front. Microbiol.">
        <title>Mirubactin C rescues the lethal effect of cell wall biosynthesis mutations in Bacillus subtilis.</title>
        <authorList>
            <person name="Kepplinger B."/>
            <person name="Wen X."/>
            <person name="Tyler A.R."/>
            <person name="Kim B.Y."/>
            <person name="Brown J."/>
            <person name="Banks P."/>
            <person name="Dashti Y."/>
            <person name="Mackenzie E.S."/>
            <person name="Wills C."/>
            <person name="Kawai Y."/>
            <person name="Waldron K.J."/>
            <person name="Allenby N.E.E."/>
            <person name="Wu L.J."/>
            <person name="Hall M.J."/>
            <person name="Errington J."/>
        </authorList>
    </citation>
    <scope>NUCLEOTIDE SEQUENCE</scope>
    <source>
        <strain evidence="10">MDA8-470</strain>
    </source>
</reference>
<feature type="domain" description="Major facilitator superfamily (MFS) profile" evidence="9">
    <location>
        <begin position="11"/>
        <end position="514"/>
    </location>
</feature>
<protein>
    <submittedName>
        <fullName evidence="10">DHA2 family efflux MFS transporter permease subunit</fullName>
    </submittedName>
</protein>
<feature type="transmembrane region" description="Helical" evidence="8">
    <location>
        <begin position="102"/>
        <end position="126"/>
    </location>
</feature>
<dbReference type="PRINTS" id="PR01036">
    <property type="entry name" value="TCRTETB"/>
</dbReference>
<evidence type="ECO:0000256" key="8">
    <source>
        <dbReference type="SAM" id="Phobius"/>
    </source>
</evidence>
<feature type="transmembrane region" description="Helical" evidence="8">
    <location>
        <begin position="221"/>
        <end position="244"/>
    </location>
</feature>
<feature type="transmembrane region" description="Helical" evidence="8">
    <location>
        <begin position="356"/>
        <end position="378"/>
    </location>
</feature>
<feature type="transmembrane region" description="Helical" evidence="8">
    <location>
        <begin position="196"/>
        <end position="215"/>
    </location>
</feature>
<evidence type="ECO:0000256" key="3">
    <source>
        <dbReference type="ARBA" id="ARBA00022475"/>
    </source>
</evidence>
<sequence>MSKLRGNPWAVLMTLGLGFFMTLLDLTIVNIAIPDMMERLGSSLDEALWVVSAYALVLAVTLITFGRLGDLRGPRTLFASGVVLFTLASVACGLAVDPGMLIATRAVQGLGAAMMVPQTMVMIIAVFPADRRGAAMGVWGSIAGVATISGPTLGGLIVSTVGWRWIFFINVPVGIAVLVLTFLLVPDIRPARSHKFDIVGVLIATVALFCLSFGLQEGERYDWNAGIVALIVGGVALLGVFVLYQRRKQDDEPLVPFALFKDRNFTVMTVIVALISMALLGLVLPVNIYLQSVLGMSAVQAGLTLAPSPLLSMMTAPFAGRMSDKIGGKNVLLFGLVVYGTGISLVLAVAAVDSHWYTFTLPMAVVGLGTGCLLAPMATEAMRNVPPRLAGAASGVNNTIRQIGSVLGASVVGAVLQSRLATTLHEEAATRSSGLPAQSREGFVDAFSSGASPDAGTIKELAQGLPTAAARQLAAAAEAVYDHGFVTTMHSTLILPLGAIVGSVLLCLAAKNHRSAQKAAAAEPVTPPQPEPSR</sequence>
<dbReference type="CDD" id="cd17321">
    <property type="entry name" value="MFS_MMR_MDR_like"/>
    <property type="match status" value="1"/>
</dbReference>
<keyword evidence="7" id="KW-0046">Antibiotic resistance</keyword>
<keyword evidence="3" id="KW-1003">Cell membrane</keyword>
<dbReference type="InterPro" id="IPR004638">
    <property type="entry name" value="EmrB-like"/>
</dbReference>
<accession>A0ABY6Q1T6</accession>
<evidence type="ECO:0000259" key="9">
    <source>
        <dbReference type="PROSITE" id="PS50850"/>
    </source>
</evidence>
<feature type="transmembrane region" description="Helical" evidence="8">
    <location>
        <begin position="298"/>
        <end position="319"/>
    </location>
</feature>